<evidence type="ECO:0000313" key="1">
    <source>
        <dbReference type="EMBL" id="EGW21633.1"/>
    </source>
</evidence>
<reference evidence="1 2" key="1">
    <citation type="submission" date="2011-06" db="EMBL/GenBank/DDBJ databases">
        <title>Genomic sequence of Methylobacter tundripaludum SV96.</title>
        <authorList>
            <consortium name="US DOE Joint Genome Institute"/>
            <person name="Lucas S."/>
            <person name="Han J."/>
            <person name="Lapidus A."/>
            <person name="Cheng J.-F."/>
            <person name="Goodwin L."/>
            <person name="Pitluck S."/>
            <person name="Held B."/>
            <person name="Detter J.C."/>
            <person name="Han C."/>
            <person name="Tapia R."/>
            <person name="Land M."/>
            <person name="Hauser L."/>
            <person name="Kyrpides N."/>
            <person name="Ivanova N."/>
            <person name="Ovchinnikova G."/>
            <person name="Pagani I."/>
            <person name="Klotz M.G."/>
            <person name="Dispirito A.A."/>
            <person name="Murrell J.C."/>
            <person name="Dunfield P."/>
            <person name="Kalyuzhnaya M.G."/>
            <person name="Svenning M."/>
            <person name="Trotsenko Y.A."/>
            <person name="Stein L.Y."/>
            <person name="Woyke T."/>
        </authorList>
    </citation>
    <scope>NUCLEOTIDE SEQUENCE [LARGE SCALE GENOMIC DNA]</scope>
    <source>
        <strain evidence="2">ATCC BAA-1195 / DSM 17260 / SV96</strain>
    </source>
</reference>
<dbReference type="AlphaFoldDB" id="G3IUU8"/>
<dbReference type="EMBL" id="JH109152">
    <property type="protein sequence ID" value="EGW21633.1"/>
    <property type="molecule type" value="Genomic_DNA"/>
</dbReference>
<name>G3IUU8_METTV</name>
<dbReference type="Proteomes" id="UP000004664">
    <property type="component" value="Unassembled WGS sequence"/>
</dbReference>
<sequence length="48" mass="5403">MKKGASLLCCIKDESRPLDFGDQPLESNHPVRHRLKAFVVSDREKGGH</sequence>
<proteinExistence type="predicted"/>
<protein>
    <submittedName>
        <fullName evidence="1">Uncharacterized protein</fullName>
    </submittedName>
</protein>
<gene>
    <name evidence="1" type="ORF">Mettu_0402</name>
</gene>
<accession>G3IUU8</accession>
<dbReference type="HOGENOM" id="CLU_3154802_0_0_6"/>
<evidence type="ECO:0000313" key="2">
    <source>
        <dbReference type="Proteomes" id="UP000004664"/>
    </source>
</evidence>
<keyword evidence="2" id="KW-1185">Reference proteome</keyword>
<organism evidence="1 2">
    <name type="scientific">Methylobacter tundripaludum (strain ATCC BAA-1195 / DSM 17260 / SV96)</name>
    <dbReference type="NCBI Taxonomy" id="697282"/>
    <lineage>
        <taxon>Bacteria</taxon>
        <taxon>Pseudomonadati</taxon>
        <taxon>Pseudomonadota</taxon>
        <taxon>Gammaproteobacteria</taxon>
        <taxon>Methylococcales</taxon>
        <taxon>Methylococcaceae</taxon>
        <taxon>Methylobacter</taxon>
    </lineage>
</organism>